<dbReference type="CDD" id="cd00086">
    <property type="entry name" value="homeodomain"/>
    <property type="match status" value="1"/>
</dbReference>
<name>A0AAE0G5Z4_9CHLO</name>
<dbReference type="GO" id="GO:0006355">
    <property type="term" value="P:regulation of DNA-templated transcription"/>
    <property type="evidence" value="ECO:0007669"/>
    <property type="project" value="InterPro"/>
</dbReference>
<dbReference type="SUPFAM" id="SSF46689">
    <property type="entry name" value="Homeodomain-like"/>
    <property type="match status" value="1"/>
</dbReference>
<evidence type="ECO:0000256" key="3">
    <source>
        <dbReference type="ARBA" id="ARBA00023242"/>
    </source>
</evidence>
<dbReference type="Gene3D" id="1.10.10.60">
    <property type="entry name" value="Homeodomain-like"/>
    <property type="match status" value="1"/>
</dbReference>
<proteinExistence type="predicted"/>
<reference evidence="7 8" key="1">
    <citation type="journal article" date="2015" name="Genome Biol. Evol.">
        <title>Comparative Genomics of a Bacterivorous Green Alga Reveals Evolutionary Causalities and Consequences of Phago-Mixotrophic Mode of Nutrition.</title>
        <authorList>
            <person name="Burns J.A."/>
            <person name="Paasch A."/>
            <person name="Narechania A."/>
            <person name="Kim E."/>
        </authorList>
    </citation>
    <scope>NUCLEOTIDE SEQUENCE [LARGE SCALE GENOMIC DNA]</scope>
    <source>
        <strain evidence="7 8">PLY_AMNH</strain>
    </source>
</reference>
<dbReference type="EMBL" id="LGRX02009100">
    <property type="protein sequence ID" value="KAK3272201.1"/>
    <property type="molecule type" value="Genomic_DNA"/>
</dbReference>
<keyword evidence="2 4" id="KW-0371">Homeobox</keyword>
<accession>A0AAE0G5Z4</accession>
<dbReference type="AlphaFoldDB" id="A0AAE0G5Z4"/>
<feature type="compositionally biased region" description="Polar residues" evidence="5">
    <location>
        <begin position="176"/>
        <end position="190"/>
    </location>
</feature>
<keyword evidence="8" id="KW-1185">Reference proteome</keyword>
<feature type="DNA-binding region" description="Homeobox" evidence="4">
    <location>
        <begin position="261"/>
        <end position="323"/>
    </location>
</feature>
<dbReference type="Pfam" id="PF05920">
    <property type="entry name" value="Homeobox_KN"/>
    <property type="match status" value="1"/>
</dbReference>
<evidence type="ECO:0000313" key="7">
    <source>
        <dbReference type="EMBL" id="KAK3272201.1"/>
    </source>
</evidence>
<dbReference type="GO" id="GO:0003677">
    <property type="term" value="F:DNA binding"/>
    <property type="evidence" value="ECO:0007669"/>
    <property type="project" value="UniProtKB-UniRule"/>
</dbReference>
<gene>
    <name evidence="7" type="ORF">CYMTET_19491</name>
</gene>
<organism evidence="7 8">
    <name type="scientific">Cymbomonas tetramitiformis</name>
    <dbReference type="NCBI Taxonomy" id="36881"/>
    <lineage>
        <taxon>Eukaryota</taxon>
        <taxon>Viridiplantae</taxon>
        <taxon>Chlorophyta</taxon>
        <taxon>Pyramimonadophyceae</taxon>
        <taxon>Pyramimonadales</taxon>
        <taxon>Pyramimonadaceae</taxon>
        <taxon>Cymbomonas</taxon>
    </lineage>
</organism>
<dbReference type="InterPro" id="IPR001356">
    <property type="entry name" value="HD"/>
</dbReference>
<dbReference type="InterPro" id="IPR009057">
    <property type="entry name" value="Homeodomain-like_sf"/>
</dbReference>
<feature type="domain" description="Homeobox" evidence="6">
    <location>
        <begin position="259"/>
        <end position="322"/>
    </location>
</feature>
<evidence type="ECO:0000256" key="5">
    <source>
        <dbReference type="SAM" id="MobiDB-lite"/>
    </source>
</evidence>
<evidence type="ECO:0000256" key="4">
    <source>
        <dbReference type="PROSITE-ProRule" id="PRU00108"/>
    </source>
</evidence>
<comment type="subcellular location">
    <subcellularLocation>
        <location evidence="4">Nucleus</location>
    </subcellularLocation>
</comment>
<evidence type="ECO:0000259" key="6">
    <source>
        <dbReference type="PROSITE" id="PS50071"/>
    </source>
</evidence>
<evidence type="ECO:0000313" key="8">
    <source>
        <dbReference type="Proteomes" id="UP001190700"/>
    </source>
</evidence>
<evidence type="ECO:0000256" key="1">
    <source>
        <dbReference type="ARBA" id="ARBA00023125"/>
    </source>
</evidence>
<dbReference type="PANTHER" id="PTHR11850">
    <property type="entry name" value="HOMEOBOX PROTEIN TRANSCRIPTION FACTORS"/>
    <property type="match status" value="1"/>
</dbReference>
<dbReference type="PROSITE" id="PS50071">
    <property type="entry name" value="HOMEOBOX_2"/>
    <property type="match status" value="1"/>
</dbReference>
<keyword evidence="3 4" id="KW-0539">Nucleus</keyword>
<dbReference type="Proteomes" id="UP001190700">
    <property type="component" value="Unassembled WGS sequence"/>
</dbReference>
<dbReference type="SMART" id="SM00389">
    <property type="entry name" value="HOX"/>
    <property type="match status" value="1"/>
</dbReference>
<feature type="compositionally biased region" description="Basic and acidic residues" evidence="5">
    <location>
        <begin position="198"/>
        <end position="208"/>
    </location>
</feature>
<feature type="region of interest" description="Disordered" evidence="5">
    <location>
        <begin position="175"/>
        <end position="226"/>
    </location>
</feature>
<dbReference type="InterPro" id="IPR050224">
    <property type="entry name" value="TALE_homeobox"/>
</dbReference>
<keyword evidence="1 4" id="KW-0238">DNA-binding</keyword>
<evidence type="ECO:0000256" key="2">
    <source>
        <dbReference type="ARBA" id="ARBA00023155"/>
    </source>
</evidence>
<dbReference type="GO" id="GO:0005634">
    <property type="term" value="C:nucleus"/>
    <property type="evidence" value="ECO:0007669"/>
    <property type="project" value="UniProtKB-SubCell"/>
</dbReference>
<dbReference type="InterPro" id="IPR008422">
    <property type="entry name" value="KN_HD"/>
</dbReference>
<sequence length="360" mass="41484">MDTMDLPMDLPQPALLDFSNLDDIDVGMFELENFFQCPNAAVDCHVNVPPGTNEFEGEADLCEPELWTLQTKIITHPLYQRLVKANFERLKLGQAEEAKAGIDLQEERYWKSLEANVRFMPEAGAEVDEELDAFMLEYCSTVETQCGEMQSLLKKTSKDLDFYEQRLQSLMIKPVTTHTSTPSQSMSAVESSGCEVDQDQRKRNRDGGESVQAASDHASLLTPEIEDKETAKGFREEYDTIQEINRVHGQEILTLKRKFVTRKKPEKLPAEAVAIFRDWWSRNIVWPYPTDEERKELAKASGLQLPQVNNWYINMRKRHWLRQFPRHSLKHPQDSDEAHASLIKIYGTIDQALETMNLEM</sequence>
<comment type="caution">
    <text evidence="7">The sequence shown here is derived from an EMBL/GenBank/DDBJ whole genome shotgun (WGS) entry which is preliminary data.</text>
</comment>
<protein>
    <recommendedName>
        <fullName evidence="6">Homeobox domain-containing protein</fullName>
    </recommendedName>
</protein>